<feature type="compositionally biased region" description="Polar residues" evidence="1">
    <location>
        <begin position="54"/>
        <end position="72"/>
    </location>
</feature>
<dbReference type="AlphaFoldDB" id="A0A8X6T168"/>
<gene>
    <name evidence="2" type="ORF">TNCV_3295901</name>
</gene>
<keyword evidence="3" id="KW-1185">Reference proteome</keyword>
<evidence type="ECO:0000313" key="3">
    <source>
        <dbReference type="Proteomes" id="UP000887159"/>
    </source>
</evidence>
<sequence>MPDPGIDGPPRIMRWGPVLLKEQFHGVGPYCSCSITTSINIPRYLDPSKAPSKKTGSTTPSQNMPLLTVMSG</sequence>
<reference evidence="2" key="1">
    <citation type="submission" date="2020-08" db="EMBL/GenBank/DDBJ databases">
        <title>Multicomponent nature underlies the extraordinary mechanical properties of spider dragline silk.</title>
        <authorList>
            <person name="Kono N."/>
            <person name="Nakamura H."/>
            <person name="Mori M."/>
            <person name="Yoshida Y."/>
            <person name="Ohtoshi R."/>
            <person name="Malay A.D."/>
            <person name="Moran D.A.P."/>
            <person name="Tomita M."/>
            <person name="Numata K."/>
            <person name="Arakawa K."/>
        </authorList>
    </citation>
    <scope>NUCLEOTIDE SEQUENCE</scope>
</reference>
<evidence type="ECO:0000256" key="1">
    <source>
        <dbReference type="SAM" id="MobiDB-lite"/>
    </source>
</evidence>
<feature type="region of interest" description="Disordered" evidence="1">
    <location>
        <begin position="46"/>
        <end position="72"/>
    </location>
</feature>
<dbReference type="Proteomes" id="UP000887159">
    <property type="component" value="Unassembled WGS sequence"/>
</dbReference>
<name>A0A8X6T168_TRICX</name>
<protein>
    <submittedName>
        <fullName evidence="2">Uncharacterized protein</fullName>
    </submittedName>
</protein>
<dbReference type="EMBL" id="BMAU01021359">
    <property type="protein sequence ID" value="GFY21946.1"/>
    <property type="molecule type" value="Genomic_DNA"/>
</dbReference>
<comment type="caution">
    <text evidence="2">The sequence shown here is derived from an EMBL/GenBank/DDBJ whole genome shotgun (WGS) entry which is preliminary data.</text>
</comment>
<organism evidence="2 3">
    <name type="scientific">Trichonephila clavipes</name>
    <name type="common">Golden silk orbweaver</name>
    <name type="synonym">Nephila clavipes</name>
    <dbReference type="NCBI Taxonomy" id="2585209"/>
    <lineage>
        <taxon>Eukaryota</taxon>
        <taxon>Metazoa</taxon>
        <taxon>Ecdysozoa</taxon>
        <taxon>Arthropoda</taxon>
        <taxon>Chelicerata</taxon>
        <taxon>Arachnida</taxon>
        <taxon>Araneae</taxon>
        <taxon>Araneomorphae</taxon>
        <taxon>Entelegynae</taxon>
        <taxon>Araneoidea</taxon>
        <taxon>Nephilidae</taxon>
        <taxon>Trichonephila</taxon>
    </lineage>
</organism>
<proteinExistence type="predicted"/>
<evidence type="ECO:0000313" key="2">
    <source>
        <dbReference type="EMBL" id="GFY21946.1"/>
    </source>
</evidence>
<accession>A0A8X6T168</accession>